<keyword evidence="8" id="KW-0333">Golgi apparatus</keyword>
<evidence type="ECO:0000256" key="10">
    <source>
        <dbReference type="SAM" id="Phobius"/>
    </source>
</evidence>
<evidence type="ECO:0000313" key="12">
    <source>
        <dbReference type="Proteomes" id="UP000800082"/>
    </source>
</evidence>
<dbReference type="InterPro" id="IPR022751">
    <property type="entry name" value="Alpha_mannosyltransferase"/>
</dbReference>
<dbReference type="OrthoDB" id="430354at2759"/>
<accession>A0A6A5RN05</accession>
<protein>
    <submittedName>
        <fullName evidence="11">Glycosyltransferase family 71 protein</fullName>
    </submittedName>
</protein>
<evidence type="ECO:0000256" key="5">
    <source>
        <dbReference type="ARBA" id="ARBA00022692"/>
    </source>
</evidence>
<evidence type="ECO:0000256" key="2">
    <source>
        <dbReference type="ARBA" id="ARBA00004922"/>
    </source>
</evidence>
<dbReference type="SUPFAM" id="SSF53448">
    <property type="entry name" value="Nucleotide-diphospho-sugar transferases"/>
    <property type="match status" value="1"/>
</dbReference>
<dbReference type="InterPro" id="IPR029044">
    <property type="entry name" value="Nucleotide-diphossugar_trans"/>
</dbReference>
<comment type="similarity">
    <text evidence="3">Belongs to the MNN1/MNT family.</text>
</comment>
<evidence type="ECO:0000313" key="11">
    <source>
        <dbReference type="EMBL" id="KAF1928394.1"/>
    </source>
</evidence>
<keyword evidence="9 10" id="KW-0472">Membrane</keyword>
<dbReference type="GO" id="GO:0000139">
    <property type="term" value="C:Golgi membrane"/>
    <property type="evidence" value="ECO:0007669"/>
    <property type="project" value="UniProtKB-SubCell"/>
</dbReference>
<proteinExistence type="inferred from homology"/>
<comment type="subcellular location">
    <subcellularLocation>
        <location evidence="1">Golgi apparatus membrane</location>
        <topology evidence="1">Single-pass type II membrane protein</topology>
    </subcellularLocation>
</comment>
<dbReference type="GeneID" id="54344259"/>
<feature type="transmembrane region" description="Helical" evidence="10">
    <location>
        <begin position="9"/>
        <end position="27"/>
    </location>
</feature>
<evidence type="ECO:0000256" key="3">
    <source>
        <dbReference type="ARBA" id="ARBA00009105"/>
    </source>
</evidence>
<keyword evidence="4 11" id="KW-0808">Transferase</keyword>
<evidence type="ECO:0000256" key="4">
    <source>
        <dbReference type="ARBA" id="ARBA00022679"/>
    </source>
</evidence>
<dbReference type="GO" id="GO:0000026">
    <property type="term" value="F:alpha-1,2-mannosyltransferase activity"/>
    <property type="evidence" value="ECO:0007669"/>
    <property type="project" value="TreeGrafter"/>
</dbReference>
<evidence type="ECO:0000256" key="8">
    <source>
        <dbReference type="ARBA" id="ARBA00023034"/>
    </source>
</evidence>
<dbReference type="Pfam" id="PF11051">
    <property type="entry name" value="Mannosyl_trans3"/>
    <property type="match status" value="2"/>
</dbReference>
<dbReference type="Proteomes" id="UP000800082">
    <property type="component" value="Unassembled WGS sequence"/>
</dbReference>
<evidence type="ECO:0000256" key="1">
    <source>
        <dbReference type="ARBA" id="ARBA00004323"/>
    </source>
</evidence>
<name>A0A6A5RN05_9PLEO</name>
<evidence type="ECO:0000256" key="9">
    <source>
        <dbReference type="ARBA" id="ARBA00023136"/>
    </source>
</evidence>
<evidence type="ECO:0000256" key="7">
    <source>
        <dbReference type="ARBA" id="ARBA00022989"/>
    </source>
</evidence>
<keyword evidence="6" id="KW-0735">Signal-anchor</keyword>
<gene>
    <name evidence="11" type="ORF">M421DRAFT_101206</name>
</gene>
<dbReference type="PANTHER" id="PTHR31646">
    <property type="entry name" value="ALPHA-1,2-MANNOSYLTRANSFERASE MNN2"/>
    <property type="match status" value="1"/>
</dbReference>
<keyword evidence="12" id="KW-1185">Reference proteome</keyword>
<dbReference type="EMBL" id="ML978969">
    <property type="protein sequence ID" value="KAF1928394.1"/>
    <property type="molecule type" value="Genomic_DNA"/>
</dbReference>
<dbReference type="GO" id="GO:0046354">
    <property type="term" value="P:mannan biosynthetic process"/>
    <property type="evidence" value="ECO:0007669"/>
    <property type="project" value="TreeGrafter"/>
</dbReference>
<sequence length="453" mass="51176">MSCRHPSAVLRLIPIPIVLVIYCIFVQNRTHDGVTTSRVSQWVSTKTGISSSNLTALKSTFSHGIENFRTDLAMAPEDARPRTAHIEIKDGHPTSQETTFEPFAISKTPLSRLVNFTEEQEISVMRSHYLMRTSAKRLAPQLTFAKDAQGIVTTANAKYMPILLVSLRMLRRTGCQLPVKFVLTVTTSYQFKPFAILFSSFQHASFLDIDAFPAHNPTSPLITPPYTTHGLVLWPDLFGLKISEHYYHITCSPHEPPSARPSTESSNILLNKAIHCESLLMMVYYNYHGPDYYYPLFLQGSHGAGDEETFAQATIAGGEYRLSGLAQMDPRSDFVYRPPSKSHIHGNDQWDGFDELAEEPKPLFVHQNMDKLDPKKILDMNESTAKRKDGKYTRLWGEVKGIVEMFGYDVDRRMWKAVLEEYCRIDGVSETCASLRVYYTEVFLAVNGSDSLA</sequence>
<organism evidence="11 12">
    <name type="scientific">Didymella exigua CBS 183.55</name>
    <dbReference type="NCBI Taxonomy" id="1150837"/>
    <lineage>
        <taxon>Eukaryota</taxon>
        <taxon>Fungi</taxon>
        <taxon>Dikarya</taxon>
        <taxon>Ascomycota</taxon>
        <taxon>Pezizomycotina</taxon>
        <taxon>Dothideomycetes</taxon>
        <taxon>Pleosporomycetidae</taxon>
        <taxon>Pleosporales</taxon>
        <taxon>Pleosporineae</taxon>
        <taxon>Didymellaceae</taxon>
        <taxon>Didymella</taxon>
    </lineage>
</organism>
<reference evidence="11" key="1">
    <citation type="journal article" date="2020" name="Stud. Mycol.">
        <title>101 Dothideomycetes genomes: a test case for predicting lifestyles and emergence of pathogens.</title>
        <authorList>
            <person name="Haridas S."/>
            <person name="Albert R."/>
            <person name="Binder M."/>
            <person name="Bloem J."/>
            <person name="Labutti K."/>
            <person name="Salamov A."/>
            <person name="Andreopoulos B."/>
            <person name="Baker S."/>
            <person name="Barry K."/>
            <person name="Bills G."/>
            <person name="Bluhm B."/>
            <person name="Cannon C."/>
            <person name="Castanera R."/>
            <person name="Culley D."/>
            <person name="Daum C."/>
            <person name="Ezra D."/>
            <person name="Gonzalez J."/>
            <person name="Henrissat B."/>
            <person name="Kuo A."/>
            <person name="Liang C."/>
            <person name="Lipzen A."/>
            <person name="Lutzoni F."/>
            <person name="Magnuson J."/>
            <person name="Mondo S."/>
            <person name="Nolan M."/>
            <person name="Ohm R."/>
            <person name="Pangilinan J."/>
            <person name="Park H.-J."/>
            <person name="Ramirez L."/>
            <person name="Alfaro M."/>
            <person name="Sun H."/>
            <person name="Tritt A."/>
            <person name="Yoshinaga Y."/>
            <person name="Zwiers L.-H."/>
            <person name="Turgeon B."/>
            <person name="Goodwin S."/>
            <person name="Spatafora J."/>
            <person name="Crous P."/>
            <person name="Grigoriev I."/>
        </authorList>
    </citation>
    <scope>NUCLEOTIDE SEQUENCE</scope>
    <source>
        <strain evidence="11">CBS 183.55</strain>
    </source>
</reference>
<evidence type="ECO:0000256" key="6">
    <source>
        <dbReference type="ARBA" id="ARBA00022968"/>
    </source>
</evidence>
<keyword evidence="5 10" id="KW-0812">Transmembrane</keyword>
<comment type="pathway">
    <text evidence="2">Protein modification; protein glycosylation.</text>
</comment>
<keyword evidence="7 10" id="KW-1133">Transmembrane helix</keyword>
<dbReference type="PANTHER" id="PTHR31646:SF1">
    <property type="entry name" value="ALPHA-1,2-MANNOSYLTRANSFERASE MNN2"/>
    <property type="match status" value="1"/>
</dbReference>
<dbReference type="AlphaFoldDB" id="A0A6A5RN05"/>
<dbReference type="RefSeq" id="XP_033448646.1">
    <property type="nucleotide sequence ID" value="XM_033586613.1"/>
</dbReference>